<feature type="domain" description="Pseudouridine synthase I TruA alpha/beta" evidence="5">
    <location>
        <begin position="476"/>
        <end position="563"/>
    </location>
</feature>
<dbReference type="InterPro" id="IPR001406">
    <property type="entry name" value="PsdUridine_synth_TruA"/>
</dbReference>
<evidence type="ECO:0000256" key="2">
    <source>
        <dbReference type="ARBA" id="ARBA00022694"/>
    </source>
</evidence>
<reference evidence="8" key="2">
    <citation type="journal article" date="2025" name="bioRxiv">
        <title>Mettl15-Mettl17 modulates the transition from early to late pre-mitoribosome.</title>
        <authorList>
            <person name="Zgadzay Y."/>
            <person name="Mirabello C."/>
            <person name="Wanes G."/>
            <person name="Panek T."/>
            <person name="Chauhan P."/>
            <person name="Nystedt B."/>
            <person name="Zikova A."/>
            <person name="Whitford P.C."/>
            <person name="Gahura O."/>
            <person name="Amunts A."/>
        </authorList>
    </citation>
    <scope>STRUCTURE BY ELECTRON MICROSCOPY (3.30 ANGSTROMS)</scope>
</reference>
<keyword evidence="2" id="KW-0819">tRNA processing</keyword>
<name>D0A0P7_TRYB9</name>
<dbReference type="Pfam" id="PF01416">
    <property type="entry name" value="PseudoU_synth_1"/>
    <property type="match status" value="1"/>
</dbReference>
<dbReference type="VEuPathDB" id="TriTrypDB:Tbg972.10.19090"/>
<dbReference type="InterPro" id="IPR020097">
    <property type="entry name" value="PsdUridine_synth_TruA_a/b_dom"/>
</dbReference>
<feature type="compositionally biased region" description="Basic and acidic residues" evidence="4">
    <location>
        <begin position="36"/>
        <end position="47"/>
    </location>
</feature>
<evidence type="ECO:0007829" key="8">
    <source>
        <dbReference type="PDB" id="9HNY"/>
    </source>
</evidence>
<evidence type="ECO:0000313" key="7">
    <source>
        <dbReference type="Proteomes" id="UP000002316"/>
    </source>
</evidence>
<evidence type="ECO:0000259" key="5">
    <source>
        <dbReference type="Pfam" id="PF01416"/>
    </source>
</evidence>
<dbReference type="OrthoDB" id="271910at2759"/>
<dbReference type="GO" id="GO:0009982">
    <property type="term" value="F:pseudouridine synthase activity"/>
    <property type="evidence" value="ECO:0007669"/>
    <property type="project" value="InterPro"/>
</dbReference>
<reference evidence="7" key="1">
    <citation type="journal article" date="2010" name="PLoS Negl. Trop. Dis.">
        <title>The genome sequence of Trypanosoma brucei gambiense, causative agent of chronic human african trypanosomiasis.</title>
        <authorList>
            <person name="Jackson A.P."/>
            <person name="Sanders M."/>
            <person name="Berry A."/>
            <person name="McQuillan J."/>
            <person name="Aslett M.A."/>
            <person name="Quail M.A."/>
            <person name="Chukualim B."/>
            <person name="Capewell P."/>
            <person name="MacLeod A."/>
            <person name="Melville S.E."/>
            <person name="Gibson W."/>
            <person name="Barry J.D."/>
            <person name="Berriman M."/>
            <person name="Hertz-Fowler C."/>
        </authorList>
    </citation>
    <scope>NUCLEOTIDE SEQUENCE [LARGE SCALE GENOMIC DNA]</scope>
    <source>
        <strain evidence="7">MHOM/CI/86/DAL972</strain>
    </source>
</reference>
<dbReference type="GO" id="GO:0003723">
    <property type="term" value="F:RNA binding"/>
    <property type="evidence" value="ECO:0007669"/>
    <property type="project" value="InterPro"/>
</dbReference>
<evidence type="ECO:0000256" key="3">
    <source>
        <dbReference type="ARBA" id="ARBA00023235"/>
    </source>
</evidence>
<evidence type="ECO:0000313" key="6">
    <source>
        <dbReference type="EMBL" id="CBH16805.1"/>
    </source>
</evidence>
<dbReference type="SUPFAM" id="SSF55120">
    <property type="entry name" value="Pseudouridine synthase"/>
    <property type="match status" value="2"/>
</dbReference>
<dbReference type="PANTHER" id="PTHR11142">
    <property type="entry name" value="PSEUDOURIDYLATE SYNTHASE"/>
    <property type="match status" value="1"/>
</dbReference>
<dbReference type="InterPro" id="IPR020095">
    <property type="entry name" value="PsdUridine_synth_TruA_C"/>
</dbReference>
<accession>D0A0P7</accession>
<sequence>MFVTSQLTHMRRLSVSFLPFHLIVTTQRRPFGGNSKDGHKGEDKPIERVGGVPPTGPHPFNITSGAEGQISNQQRKAHDAITQLFRDDAQRKALYQKPGRTIGAQTTTAAISTPPNEDEFEGLQPISGDAEPSSITAVEAVEQELLDDAFLYFPPAQQSASGSVATTTTNELYVPGQQIIPPGLTRYRVDVQYQGNDFDGWWKSTTRQLFRREVGLDGSITRVPVAEPGTIGNAAGASRGETMGSRYHARTVLEEALAVALDVNTVRVVAGVIPEVGVSVRRLCCHVDVPSHIELQPRTVIQRATMWMEKRQQPLAILSYRRCKNQDFHARHSGLRRVYVYRILNRVAPPLFDAGLQWHVDRHLDVDRMKRFAKALEGTKDFGYFADPKMANALRRAAMSPGGFSTGAVTEENFQPKATGESHRVTRGKAPKVTMEKGPSNLDRAAALPTFNEYGQRVVQPGAHGKEYYRVATNLPTVRTVDRLDVVRQDDEVLIWFVGRSFLRHQIRNMVSVLKAAGHGLWNDLELQQALQSGFEPSRHRFKRERFPTAPAYGLTLWDVEYPDQHRDDYVQFVDSGPYEQVNIARDI</sequence>
<evidence type="ECO:0000256" key="1">
    <source>
        <dbReference type="ARBA" id="ARBA00009375"/>
    </source>
</evidence>
<dbReference type="KEGG" id="tbg:TbgDal_X19090"/>
<gene>
    <name evidence="6" type="ORF">TbgDal_X19090</name>
</gene>
<dbReference type="GO" id="GO:0031119">
    <property type="term" value="P:tRNA pseudouridine synthesis"/>
    <property type="evidence" value="ECO:0007669"/>
    <property type="project" value="TreeGrafter"/>
</dbReference>
<feature type="region of interest" description="Disordered" evidence="4">
    <location>
        <begin position="28"/>
        <end position="54"/>
    </location>
</feature>
<comment type="similarity">
    <text evidence="1">Belongs to the tRNA pseudouridine synthase TruA family.</text>
</comment>
<dbReference type="Gene3D" id="3.30.70.660">
    <property type="entry name" value="Pseudouridine synthase I, catalytic domain, C-terminal subdomain"/>
    <property type="match status" value="2"/>
</dbReference>
<dbReference type="RefSeq" id="XP_011779069.1">
    <property type="nucleotide sequence ID" value="XM_011780767.1"/>
</dbReference>
<dbReference type="PDB" id="9HNY">
    <property type="method" value="EM"/>
    <property type="resolution" value="3.30 A"/>
    <property type="chains" value="FB/FC=1-588"/>
</dbReference>
<evidence type="ECO:0000256" key="4">
    <source>
        <dbReference type="SAM" id="MobiDB-lite"/>
    </source>
</evidence>
<protein>
    <submittedName>
        <fullName evidence="6">tRNA pseudouridine synthase A-like protein,putative</fullName>
    </submittedName>
</protein>
<dbReference type="GeneID" id="23865163"/>
<dbReference type="AlphaFoldDB" id="D0A0P7"/>
<dbReference type="EMBL" id="FN554973">
    <property type="protein sequence ID" value="CBH16805.1"/>
    <property type="molecule type" value="Genomic_DNA"/>
</dbReference>
<keyword evidence="3" id="KW-0413">Isomerase</keyword>
<dbReference type="PANTHER" id="PTHR11142:SF0">
    <property type="entry name" value="TRNA PSEUDOURIDINE SYNTHASE-LIKE 1"/>
    <property type="match status" value="1"/>
</dbReference>
<proteinExistence type="evidence at protein level"/>
<organism evidence="6 7">
    <name type="scientific">Trypanosoma brucei gambiense (strain MHOM/CI/86/DAL972)</name>
    <dbReference type="NCBI Taxonomy" id="679716"/>
    <lineage>
        <taxon>Eukaryota</taxon>
        <taxon>Discoba</taxon>
        <taxon>Euglenozoa</taxon>
        <taxon>Kinetoplastea</taxon>
        <taxon>Metakinetoplastina</taxon>
        <taxon>Trypanosomatida</taxon>
        <taxon>Trypanosomatidae</taxon>
        <taxon>Trypanosoma</taxon>
    </lineage>
</organism>
<dbReference type="InterPro" id="IPR020103">
    <property type="entry name" value="PsdUridine_synth_cat_dom_sf"/>
</dbReference>
<keyword evidence="8" id="KW-0002">3D-structure</keyword>
<dbReference type="Proteomes" id="UP000002316">
    <property type="component" value="Chromosome 10"/>
</dbReference>